<evidence type="ECO:0000256" key="5">
    <source>
        <dbReference type="ARBA" id="ARBA00022723"/>
    </source>
</evidence>
<evidence type="ECO:0000256" key="9">
    <source>
        <dbReference type="ARBA" id="ARBA00023204"/>
    </source>
</evidence>
<dbReference type="InterPro" id="IPR020847">
    <property type="entry name" value="AP_endonuclease_F1_BS"/>
</dbReference>
<dbReference type="CDD" id="cd09087">
    <property type="entry name" value="Ape1-like_AP-endo"/>
    <property type="match status" value="1"/>
</dbReference>
<evidence type="ECO:0000256" key="11">
    <source>
        <dbReference type="PIRSR" id="PIRSR604808-1"/>
    </source>
</evidence>
<gene>
    <name evidence="17" type="ORF">TDIB3V08_LOCUS12435</name>
</gene>
<dbReference type="GO" id="GO:0008081">
    <property type="term" value="F:phosphoric diester hydrolase activity"/>
    <property type="evidence" value="ECO:0007669"/>
    <property type="project" value="TreeGrafter"/>
</dbReference>
<dbReference type="PANTHER" id="PTHR22748:SF6">
    <property type="entry name" value="DNA-(APURINIC OR APYRIMIDINIC SITE) ENDONUCLEASE"/>
    <property type="match status" value="1"/>
</dbReference>
<dbReference type="EC" id="3.1.-.-" evidence="14"/>
<keyword evidence="5 12" id="KW-0479">Metal-binding</keyword>
<feature type="active site" evidence="11">
    <location>
        <position position="212"/>
    </location>
</feature>
<dbReference type="AlphaFoldDB" id="A0A7R8ZDZ1"/>
<evidence type="ECO:0000256" key="13">
    <source>
        <dbReference type="PIRSR" id="PIRSR604808-3"/>
    </source>
</evidence>
<dbReference type="PROSITE" id="PS51435">
    <property type="entry name" value="AP_NUCLEASE_F1_4"/>
    <property type="match status" value="1"/>
</dbReference>
<keyword evidence="6 14" id="KW-0227">DNA damage</keyword>
<evidence type="ECO:0000256" key="8">
    <source>
        <dbReference type="ARBA" id="ARBA00022842"/>
    </source>
</evidence>
<evidence type="ECO:0000256" key="4">
    <source>
        <dbReference type="ARBA" id="ARBA00007092"/>
    </source>
</evidence>
<comment type="cofactor">
    <cofactor evidence="2">
        <name>Mn(2+)</name>
        <dbReference type="ChEBI" id="CHEBI:29035"/>
    </cofactor>
</comment>
<evidence type="ECO:0000256" key="15">
    <source>
        <dbReference type="SAM" id="MobiDB-lite"/>
    </source>
</evidence>
<feature type="site" description="Interaction with DNA substrate" evidence="13">
    <location>
        <position position="349"/>
    </location>
</feature>
<feature type="binding site" evidence="12">
    <location>
        <position position="140"/>
    </location>
    <ligand>
        <name>Mg(2+)</name>
        <dbReference type="ChEBI" id="CHEBI:18420"/>
        <label>1</label>
    </ligand>
</feature>
<feature type="active site" description="Proton acceptor" evidence="11">
    <location>
        <position position="349"/>
    </location>
</feature>
<evidence type="ECO:0000256" key="7">
    <source>
        <dbReference type="ARBA" id="ARBA00022801"/>
    </source>
</evidence>
<dbReference type="InterPro" id="IPR005135">
    <property type="entry name" value="Endo/exonuclease/phosphatase"/>
</dbReference>
<feature type="binding site" evidence="12">
    <location>
        <position position="348"/>
    </location>
    <ligand>
        <name>Mg(2+)</name>
        <dbReference type="ChEBI" id="CHEBI:18420"/>
        <label>1</label>
    </ligand>
</feature>
<feature type="active site" description="Proton donor/acceptor" evidence="11">
    <location>
        <position position="251"/>
    </location>
</feature>
<dbReference type="SUPFAM" id="SSF56219">
    <property type="entry name" value="DNase I-like"/>
    <property type="match status" value="1"/>
</dbReference>
<evidence type="ECO:0000256" key="14">
    <source>
        <dbReference type="RuleBase" id="RU362131"/>
    </source>
</evidence>
<dbReference type="PANTHER" id="PTHR22748">
    <property type="entry name" value="AP ENDONUCLEASE"/>
    <property type="match status" value="1"/>
</dbReference>
<dbReference type="GO" id="GO:0003677">
    <property type="term" value="F:DNA binding"/>
    <property type="evidence" value="ECO:0007669"/>
    <property type="project" value="InterPro"/>
</dbReference>
<evidence type="ECO:0000256" key="6">
    <source>
        <dbReference type="ARBA" id="ARBA00022763"/>
    </source>
</evidence>
<dbReference type="InterPro" id="IPR004808">
    <property type="entry name" value="AP_endonuc_1"/>
</dbReference>
<keyword evidence="7" id="KW-0378">Hydrolase</keyword>
<protein>
    <recommendedName>
        <fullName evidence="14">DNA-(apurinic or apyrimidinic site) endonuclease</fullName>
        <ecNumber evidence="14">3.1.-.-</ecNumber>
    </recommendedName>
</protein>
<dbReference type="InterPro" id="IPR036691">
    <property type="entry name" value="Endo/exonu/phosph_ase_sf"/>
</dbReference>
<evidence type="ECO:0000256" key="12">
    <source>
        <dbReference type="PIRSR" id="PIRSR604808-2"/>
    </source>
</evidence>
<evidence type="ECO:0000256" key="3">
    <source>
        <dbReference type="ARBA" id="ARBA00004123"/>
    </source>
</evidence>
<keyword evidence="9 14" id="KW-0234">DNA repair</keyword>
<feature type="compositionally biased region" description="Basic and acidic residues" evidence="15">
    <location>
        <begin position="16"/>
        <end position="25"/>
    </location>
</feature>
<dbReference type="Gene3D" id="3.60.10.10">
    <property type="entry name" value="Endonuclease/exonuclease/phosphatase"/>
    <property type="match status" value="1"/>
</dbReference>
<feature type="domain" description="Endonuclease/exonuclease/phosphatase" evidence="16">
    <location>
        <begin position="110"/>
        <end position="349"/>
    </location>
</feature>
<feature type="compositionally biased region" description="Basic residues" evidence="15">
    <location>
        <begin position="1"/>
        <end position="12"/>
    </location>
</feature>
<feature type="region of interest" description="Disordered" evidence="15">
    <location>
        <begin position="1"/>
        <end position="73"/>
    </location>
</feature>
<feature type="binding site" evidence="12">
    <location>
        <position position="253"/>
    </location>
    <ligand>
        <name>Mg(2+)</name>
        <dbReference type="ChEBI" id="CHEBI:18420"/>
        <label>1</label>
    </ligand>
</feature>
<evidence type="ECO:0000256" key="10">
    <source>
        <dbReference type="ARBA" id="ARBA00023242"/>
    </source>
</evidence>
<dbReference type="NCBIfam" id="TIGR00633">
    <property type="entry name" value="xth"/>
    <property type="match status" value="1"/>
</dbReference>
<name>A0A7R8ZDZ1_TIMDO</name>
<dbReference type="FunFam" id="3.60.10.10:FF:000009">
    <property type="entry name" value="DNA-(apurinic or apyrimidinic site) lyase"/>
    <property type="match status" value="1"/>
</dbReference>
<keyword evidence="12" id="KW-0464">Manganese</keyword>
<evidence type="ECO:0000256" key="1">
    <source>
        <dbReference type="ARBA" id="ARBA00000493"/>
    </source>
</evidence>
<feature type="compositionally biased region" description="Polar residues" evidence="15">
    <location>
        <begin position="30"/>
        <end position="43"/>
    </location>
</feature>
<comment type="similarity">
    <text evidence="4 14">Belongs to the DNA repair enzymes AP/ExoA family.</text>
</comment>
<dbReference type="Pfam" id="PF03372">
    <property type="entry name" value="Exo_endo_phos"/>
    <property type="match status" value="1"/>
</dbReference>
<evidence type="ECO:0000256" key="2">
    <source>
        <dbReference type="ARBA" id="ARBA00001936"/>
    </source>
</evidence>
<dbReference type="GO" id="GO:0046872">
    <property type="term" value="F:metal ion binding"/>
    <property type="evidence" value="ECO:0007669"/>
    <property type="project" value="UniProtKB-KW"/>
</dbReference>
<dbReference type="NCBIfam" id="TIGR00195">
    <property type="entry name" value="exoDNase_III"/>
    <property type="match status" value="1"/>
</dbReference>
<dbReference type="GO" id="GO:0005634">
    <property type="term" value="C:nucleus"/>
    <property type="evidence" value="ECO:0007669"/>
    <property type="project" value="UniProtKB-SubCell"/>
</dbReference>
<feature type="binding site" evidence="12">
    <location>
        <position position="349"/>
    </location>
    <ligand>
        <name>Mg(2+)</name>
        <dbReference type="ChEBI" id="CHEBI:18420"/>
        <label>1</label>
    </ligand>
</feature>
<comment type="cofactor">
    <cofactor evidence="12 14">
        <name>Mg(2+)</name>
        <dbReference type="ChEBI" id="CHEBI:18420"/>
    </cofactor>
    <cofactor evidence="12 14">
        <name>Mn(2+)</name>
        <dbReference type="ChEBI" id="CHEBI:29035"/>
    </cofactor>
    <text evidence="12 14">Probably binds two magnesium or manganese ions per subunit.</text>
</comment>
<dbReference type="GO" id="GO:0003906">
    <property type="term" value="F:DNA-(apurinic or apyrimidinic site) endonuclease activity"/>
    <property type="evidence" value="ECO:0007669"/>
    <property type="project" value="TreeGrafter"/>
</dbReference>
<feature type="compositionally biased region" description="Basic and acidic residues" evidence="15">
    <location>
        <begin position="44"/>
        <end position="65"/>
    </location>
</feature>
<dbReference type="EMBL" id="OA580396">
    <property type="protein sequence ID" value="CAD7206286.1"/>
    <property type="molecule type" value="Genomic_DNA"/>
</dbReference>
<feature type="binding site" evidence="12">
    <location>
        <position position="112"/>
    </location>
    <ligand>
        <name>Mg(2+)</name>
        <dbReference type="ChEBI" id="CHEBI:18420"/>
        <label>1</label>
    </ligand>
</feature>
<evidence type="ECO:0000313" key="17">
    <source>
        <dbReference type="EMBL" id="CAD7206286.1"/>
    </source>
</evidence>
<sequence length="358" mass="40660">MSDKKGSKKSSKKAALNREEPKDQYDEVSEVTQGHKSKQQTSTKEPDITEKKKVSKRKQTEDANKAAKSSKTAKLEDVKLNKTDSSYDSLDFTSSATAKNGKKWNLKISTWNVSGLRALIKKKGLDFLKHENPDIFCMQEVKCSIKKLPPEAIVEGYHKFWLPADKEGYSGTALFSKQKPLNVTYGLNNKEYDTEGRVITAEYEKYFLVTTYVPNAGRGLVTLPKRMKWDPILQNYLKDLDTKKPVILCGDLNVAHEEIDLANPKTNTKSAGFTQEERDGMTSLLKQGFVDSFRLMYPDKTGAYTFWSYMGNARARNTGWRLDYFILSERLKDNLCDIIIRSDVYGSDHCPVTLLLNV</sequence>
<dbReference type="PROSITE" id="PS00726">
    <property type="entry name" value="AP_NUCLEASE_F1_1"/>
    <property type="match status" value="1"/>
</dbReference>
<reference evidence="17" key="1">
    <citation type="submission" date="2020-11" db="EMBL/GenBank/DDBJ databases">
        <authorList>
            <person name="Tran Van P."/>
        </authorList>
    </citation>
    <scope>NUCLEOTIDE SEQUENCE</scope>
</reference>
<dbReference type="GO" id="GO:0008311">
    <property type="term" value="F:double-stranded DNA 3'-5' DNA exonuclease activity"/>
    <property type="evidence" value="ECO:0007669"/>
    <property type="project" value="UniProtKB-EC"/>
</dbReference>
<comment type="catalytic activity">
    <reaction evidence="1">
        <text>Exonucleolytic cleavage in the 3'- to 5'-direction to yield nucleoside 5'-phosphates.</text>
        <dbReference type="EC" id="3.1.11.2"/>
    </reaction>
</comment>
<proteinExistence type="inferred from homology"/>
<dbReference type="GO" id="GO:0006284">
    <property type="term" value="P:base-excision repair"/>
    <property type="evidence" value="ECO:0007669"/>
    <property type="project" value="TreeGrafter"/>
</dbReference>
<accession>A0A7R8ZDZ1</accession>
<organism evidence="17">
    <name type="scientific">Timema douglasi</name>
    <name type="common">Walking stick</name>
    <dbReference type="NCBI Taxonomy" id="61478"/>
    <lineage>
        <taxon>Eukaryota</taxon>
        <taxon>Metazoa</taxon>
        <taxon>Ecdysozoa</taxon>
        <taxon>Arthropoda</taxon>
        <taxon>Hexapoda</taxon>
        <taxon>Insecta</taxon>
        <taxon>Pterygota</taxon>
        <taxon>Neoptera</taxon>
        <taxon>Polyneoptera</taxon>
        <taxon>Phasmatodea</taxon>
        <taxon>Timematodea</taxon>
        <taxon>Timematoidea</taxon>
        <taxon>Timematidae</taxon>
        <taxon>Timema</taxon>
    </lineage>
</organism>
<feature type="site" description="Important for catalytic activity" evidence="13">
    <location>
        <position position="323"/>
    </location>
</feature>
<keyword evidence="10" id="KW-0539">Nucleus</keyword>
<feature type="site" description="Transition state stabilizer" evidence="13">
    <location>
        <position position="253"/>
    </location>
</feature>
<comment type="subcellular location">
    <subcellularLocation>
        <location evidence="3">Nucleus</location>
    </subcellularLocation>
</comment>
<feature type="binding site" evidence="12">
    <location>
        <position position="251"/>
    </location>
    <ligand>
        <name>Mg(2+)</name>
        <dbReference type="ChEBI" id="CHEBI:18420"/>
        <label>1</label>
    </ligand>
</feature>
<keyword evidence="8 12" id="KW-0460">Magnesium</keyword>
<evidence type="ECO:0000259" key="16">
    <source>
        <dbReference type="Pfam" id="PF03372"/>
    </source>
</evidence>